<proteinExistence type="predicted"/>
<reference evidence="2 3" key="1">
    <citation type="submission" date="2020-07" db="EMBL/GenBank/DDBJ databases">
        <title>Mycobacterium kansasii (former subtype) with zoonotic potential isolated from diseased indoor pet cat, Japan.</title>
        <authorList>
            <person name="Fukano H."/>
            <person name="Terazono T."/>
            <person name="Hoshino Y."/>
        </authorList>
    </citation>
    <scope>NUCLEOTIDE SEQUENCE [LARGE SCALE GENOMIC DNA]</scope>
    <source>
        <strain evidence="2 3">Kuro-I</strain>
    </source>
</reference>
<dbReference type="Proteomes" id="UP000516380">
    <property type="component" value="Chromosome"/>
</dbReference>
<sequence>MTDTTHPDQTGLPALQRYLTDNRKIIAWVNSAVIWNSDDQRSTADHFLVVTGIDTNNEIVHLNDPGADHADEQVAVTAFTAAWRTGGDSIVVTAAAG</sequence>
<dbReference type="EMBL" id="AP023343">
    <property type="protein sequence ID" value="BCI88052.1"/>
    <property type="molecule type" value="Genomic_DNA"/>
</dbReference>
<dbReference type="InterPro" id="IPR039564">
    <property type="entry name" value="Peptidase_C39-like"/>
</dbReference>
<evidence type="ECO:0000313" key="3">
    <source>
        <dbReference type="Proteomes" id="UP000516380"/>
    </source>
</evidence>
<dbReference type="AlphaFoldDB" id="A0A7G1IDU2"/>
<evidence type="ECO:0000259" key="1">
    <source>
        <dbReference type="Pfam" id="PF13529"/>
    </source>
</evidence>
<keyword evidence="3" id="KW-1185">Reference proteome</keyword>
<dbReference type="PROSITE" id="PS00430">
    <property type="entry name" value="TONB_DEPENDENT_REC_1"/>
    <property type="match status" value="1"/>
</dbReference>
<evidence type="ECO:0000313" key="2">
    <source>
        <dbReference type="EMBL" id="BCI88052.1"/>
    </source>
</evidence>
<dbReference type="InterPro" id="IPR010916">
    <property type="entry name" value="TonB_box_CS"/>
</dbReference>
<dbReference type="Pfam" id="PF13529">
    <property type="entry name" value="Peptidase_C39_2"/>
    <property type="match status" value="1"/>
</dbReference>
<feature type="domain" description="Peptidase C39-like" evidence="1">
    <location>
        <begin position="14"/>
        <end position="65"/>
    </location>
</feature>
<organism evidence="2 3">
    <name type="scientific">Mycobacterium kansasii</name>
    <dbReference type="NCBI Taxonomy" id="1768"/>
    <lineage>
        <taxon>Bacteria</taxon>
        <taxon>Bacillati</taxon>
        <taxon>Actinomycetota</taxon>
        <taxon>Actinomycetes</taxon>
        <taxon>Mycobacteriales</taxon>
        <taxon>Mycobacteriaceae</taxon>
        <taxon>Mycobacterium</taxon>
    </lineage>
</organism>
<protein>
    <recommendedName>
        <fullName evidence="1">Peptidase C39-like domain-containing protein</fullName>
    </recommendedName>
</protein>
<accession>A0A7G1IDU2</accession>
<name>A0A7G1IDU2_MYCKA</name>
<gene>
    <name evidence="2" type="ORF">NIIDMKKI_32580</name>
</gene>
<dbReference type="Gene3D" id="3.90.70.10">
    <property type="entry name" value="Cysteine proteinases"/>
    <property type="match status" value="1"/>
</dbReference>